<dbReference type="InterPro" id="IPR000194">
    <property type="entry name" value="ATPase_F1/V1/A1_a/bsu_nucl-bd"/>
</dbReference>
<evidence type="ECO:0000256" key="7">
    <source>
        <dbReference type="ARBA" id="ARBA00023065"/>
    </source>
</evidence>
<dbReference type="AlphaFoldDB" id="A0A3G3LLL5"/>
<organism evidence="17">
    <name type="scientific">Lepocinclis steinii</name>
    <dbReference type="NCBI Taxonomy" id="459226"/>
    <lineage>
        <taxon>Eukaryota</taxon>
        <taxon>Discoba</taxon>
        <taxon>Euglenozoa</taxon>
        <taxon>Euglenida</taxon>
        <taxon>Spirocuta</taxon>
        <taxon>Euglenophyceae</taxon>
        <taxon>Euglenales</taxon>
        <taxon>Phacaceae</taxon>
        <taxon>Lepocinclis</taxon>
    </lineage>
</organism>
<dbReference type="NCBIfam" id="TIGR01039">
    <property type="entry name" value="atpD"/>
    <property type="match status" value="1"/>
</dbReference>
<dbReference type="EC" id="7.1.2.2" evidence="14"/>
<dbReference type="PANTHER" id="PTHR15184">
    <property type="entry name" value="ATP SYNTHASE"/>
    <property type="match status" value="1"/>
</dbReference>
<dbReference type="GO" id="GO:0046933">
    <property type="term" value="F:proton-transporting ATP synthase activity, rotational mechanism"/>
    <property type="evidence" value="ECO:0007669"/>
    <property type="project" value="UniProtKB-UniRule"/>
</dbReference>
<dbReference type="HAMAP" id="MF_01347">
    <property type="entry name" value="ATP_synth_beta_bact"/>
    <property type="match status" value="1"/>
</dbReference>
<comment type="similarity">
    <text evidence="1 14">Belongs to the ATPase alpha/beta chains family.</text>
</comment>
<keyword evidence="7 14" id="KW-0406">Ion transport</keyword>
<dbReference type="InterPro" id="IPR055190">
    <property type="entry name" value="ATP-synt_VA_C"/>
</dbReference>
<evidence type="ECO:0000256" key="8">
    <source>
        <dbReference type="ARBA" id="ARBA00023078"/>
    </source>
</evidence>
<evidence type="ECO:0000256" key="15">
    <source>
        <dbReference type="RuleBase" id="RU003553"/>
    </source>
</evidence>
<evidence type="ECO:0000256" key="3">
    <source>
        <dbReference type="ARBA" id="ARBA00022741"/>
    </source>
</evidence>
<keyword evidence="4 14" id="KW-0375">Hydrogen ion transport</keyword>
<dbReference type="FunFam" id="1.10.1140.10:FF:000001">
    <property type="entry name" value="ATP synthase subunit beta"/>
    <property type="match status" value="1"/>
</dbReference>
<keyword evidence="10 14" id="KW-0139">CF(1)</keyword>
<keyword evidence="8 14" id="KW-0793">Thylakoid</keyword>
<geneLocation type="chloroplast" evidence="17"/>
<evidence type="ECO:0000256" key="1">
    <source>
        <dbReference type="ARBA" id="ARBA00008936"/>
    </source>
</evidence>
<protein>
    <recommendedName>
        <fullName evidence="14">ATP synthase subunit beta, chloroplastic</fullName>
        <ecNumber evidence="14">7.1.2.2</ecNumber>
    </recommendedName>
    <alternativeName>
        <fullName evidence="14">ATP synthase F1 sector subunit beta</fullName>
    </alternativeName>
    <alternativeName>
        <fullName evidence="14">F-ATPase subunit beta</fullName>
    </alternativeName>
</protein>
<evidence type="ECO:0000313" key="17">
    <source>
        <dbReference type="EMBL" id="AYQ93600.1"/>
    </source>
</evidence>
<comment type="catalytic activity">
    <reaction evidence="14 15">
        <text>ATP + H2O + 4 H(+)(in) = ADP + phosphate + 5 H(+)(out)</text>
        <dbReference type="Rhea" id="RHEA:57720"/>
        <dbReference type="ChEBI" id="CHEBI:15377"/>
        <dbReference type="ChEBI" id="CHEBI:15378"/>
        <dbReference type="ChEBI" id="CHEBI:30616"/>
        <dbReference type="ChEBI" id="CHEBI:43474"/>
        <dbReference type="ChEBI" id="CHEBI:456216"/>
        <dbReference type="EC" id="7.1.2.2"/>
    </reaction>
</comment>
<dbReference type="SUPFAM" id="SSF47917">
    <property type="entry name" value="C-terminal domain of alpha and beta subunits of F1 ATP synthase"/>
    <property type="match status" value="1"/>
</dbReference>
<sequence>MTTVNSNTGTIIQIIGPVMDISFPPGKMPNIYNSLIIEGKLGSGEKIKVVCEVQQLLGDNVVRAIAMSATDGLQRGMKVVDTGAALNVPVGATTLGRIFNVLGEPVDQMGSVDYSKTLPIHRLAPPFIDLDTKLAIFETGIKVVDLLAPYRRGGKIGLFGGAGVGKTVLIMELINNIAKAHGGVSVFGGVGERTREGNDLYQEMKESGVINASNLKESKVALVYGQMNEPPGARMRVGLTALTMAEYFRDVNNQDVLLFIDNIFRFVQAGSEVSALLGRMPSAVGYQPTLATEMGGLQERITSTKDGSITSIQAVYVPADDLTDPAPATTFAHLDATTVLSRNLAAKGIYPAVDPLDSTSTMLQPWIVGENHYNTAQAVKRTLQRYKELQDIIAILGLDELSEEDRLVVSRARKVERFLSQPFFVAEVFTGSPGKYVSLSDTIAGFKLILSGELDDLPEQAFYLVGSMEEAISKASTLG</sequence>
<dbReference type="InterPro" id="IPR004100">
    <property type="entry name" value="ATPase_F1/V1/A1_a/bsu_N"/>
</dbReference>
<dbReference type="SMART" id="SM00382">
    <property type="entry name" value="AAA"/>
    <property type="match status" value="1"/>
</dbReference>
<evidence type="ECO:0000256" key="9">
    <source>
        <dbReference type="ARBA" id="ARBA00023136"/>
    </source>
</evidence>
<feature type="binding site" evidence="14">
    <location>
        <begin position="160"/>
        <end position="167"/>
    </location>
    <ligand>
        <name>ATP</name>
        <dbReference type="ChEBI" id="CHEBI:30616"/>
    </ligand>
</feature>
<accession>A0A3G3LLL5</accession>
<reference evidence="17" key="1">
    <citation type="journal article" date="2018" name="Sci. Rep.">
        <title>Dynamic evolution of inverted repeats in Euglenophyta plastid genomes.</title>
        <authorList>
            <person name="Karnkowska A."/>
            <person name="Bennett M.S."/>
            <person name="Triemer R.E."/>
        </authorList>
    </citation>
    <scope>NUCLEOTIDE SEQUENCE</scope>
</reference>
<dbReference type="GO" id="GO:0005524">
    <property type="term" value="F:ATP binding"/>
    <property type="evidence" value="ECO:0007669"/>
    <property type="project" value="UniProtKB-UniRule"/>
</dbReference>
<dbReference type="Pfam" id="PF22919">
    <property type="entry name" value="ATP-synt_VA_C"/>
    <property type="match status" value="1"/>
</dbReference>
<dbReference type="Pfam" id="PF02874">
    <property type="entry name" value="ATP-synt_ab_N"/>
    <property type="match status" value="1"/>
</dbReference>
<dbReference type="GO" id="GO:0045259">
    <property type="term" value="C:proton-transporting ATP synthase complex"/>
    <property type="evidence" value="ECO:0007669"/>
    <property type="project" value="UniProtKB-KW"/>
</dbReference>
<gene>
    <name evidence="14" type="primary">atpB</name>
</gene>
<dbReference type="InterPro" id="IPR050053">
    <property type="entry name" value="ATPase_alpha/beta_chains"/>
</dbReference>
<evidence type="ECO:0000256" key="4">
    <source>
        <dbReference type="ARBA" id="ARBA00022781"/>
    </source>
</evidence>
<dbReference type="PROSITE" id="PS00152">
    <property type="entry name" value="ATPASE_ALPHA_BETA"/>
    <property type="match status" value="1"/>
</dbReference>
<dbReference type="InterPro" id="IPR024034">
    <property type="entry name" value="ATPase_F1/V1_b/a_C"/>
</dbReference>
<dbReference type="Gene3D" id="2.40.10.170">
    <property type="match status" value="1"/>
</dbReference>
<evidence type="ECO:0000256" key="10">
    <source>
        <dbReference type="ARBA" id="ARBA00023196"/>
    </source>
</evidence>
<keyword evidence="3 14" id="KW-0547">Nucleotide-binding</keyword>
<name>A0A3G3LLL5_9EUGL</name>
<evidence type="ECO:0000259" key="16">
    <source>
        <dbReference type="SMART" id="SM00382"/>
    </source>
</evidence>
<proteinExistence type="inferred from homology"/>
<dbReference type="FunFam" id="2.40.10.170:FF:000002">
    <property type="entry name" value="ATP synthase subunit beta, chloroplastic"/>
    <property type="match status" value="1"/>
</dbReference>
<dbReference type="InterPro" id="IPR027417">
    <property type="entry name" value="P-loop_NTPase"/>
</dbReference>
<comment type="function">
    <text evidence="12 14">Produces ATP from ADP in the presence of a proton gradient across the membrane. The catalytic sites are hosted primarily by the beta subunits.</text>
</comment>
<feature type="domain" description="AAA+ ATPase" evidence="16">
    <location>
        <begin position="152"/>
        <end position="344"/>
    </location>
</feature>
<dbReference type="FunFam" id="3.40.50.300:FF:000026">
    <property type="entry name" value="ATP synthase subunit beta"/>
    <property type="match status" value="1"/>
</dbReference>
<evidence type="ECO:0000256" key="6">
    <source>
        <dbReference type="ARBA" id="ARBA00022967"/>
    </source>
</evidence>
<dbReference type="PANTHER" id="PTHR15184:SF71">
    <property type="entry name" value="ATP SYNTHASE SUBUNIT BETA, MITOCHONDRIAL"/>
    <property type="match status" value="1"/>
</dbReference>
<keyword evidence="5 14" id="KW-0067">ATP-binding</keyword>
<dbReference type="GO" id="GO:0042776">
    <property type="term" value="P:proton motive force-driven mitochondrial ATP synthesis"/>
    <property type="evidence" value="ECO:0007669"/>
    <property type="project" value="TreeGrafter"/>
</dbReference>
<keyword evidence="2 14" id="KW-0813">Transport</keyword>
<evidence type="ECO:0000256" key="12">
    <source>
        <dbReference type="ARBA" id="ARBA00037290"/>
    </source>
</evidence>
<dbReference type="Gene3D" id="3.40.50.300">
    <property type="entry name" value="P-loop containing nucleotide triphosphate hydrolases"/>
    <property type="match status" value="1"/>
</dbReference>
<evidence type="ECO:0000256" key="5">
    <source>
        <dbReference type="ARBA" id="ARBA00022840"/>
    </source>
</evidence>
<dbReference type="SUPFAM" id="SSF52540">
    <property type="entry name" value="P-loop containing nucleoside triphosphate hydrolases"/>
    <property type="match status" value="1"/>
</dbReference>
<comment type="subcellular location">
    <subcellularLocation>
        <location evidence="13">Plastid thylakoid membrane</location>
        <topology evidence="13">Peripheral membrane protein</topology>
    </subcellularLocation>
    <subcellularLocation>
        <location evidence="14">Plastid</location>
        <location evidence="14">Chloroplast thylakoid membrane</location>
        <topology evidence="14">Peripheral membrane protein</topology>
    </subcellularLocation>
</comment>
<keyword evidence="17" id="KW-0934">Plastid</keyword>
<dbReference type="CDD" id="cd01133">
    <property type="entry name" value="F1-ATPase_beta_CD"/>
    <property type="match status" value="1"/>
</dbReference>
<evidence type="ECO:0000256" key="2">
    <source>
        <dbReference type="ARBA" id="ARBA00022448"/>
    </source>
</evidence>
<dbReference type="SUPFAM" id="SSF50615">
    <property type="entry name" value="N-terminal domain of alpha and beta subunits of F1 ATP synthase"/>
    <property type="match status" value="1"/>
</dbReference>
<dbReference type="EMBL" id="MH898672">
    <property type="protein sequence ID" value="AYQ93600.1"/>
    <property type="molecule type" value="Genomic_DNA"/>
</dbReference>
<dbReference type="InterPro" id="IPR003593">
    <property type="entry name" value="AAA+_ATPase"/>
</dbReference>
<evidence type="ECO:0000256" key="14">
    <source>
        <dbReference type="HAMAP-Rule" id="MF_01347"/>
    </source>
</evidence>
<keyword evidence="17" id="KW-0150">Chloroplast</keyword>
<evidence type="ECO:0000256" key="13">
    <source>
        <dbReference type="ARBA" id="ARBA00060414"/>
    </source>
</evidence>
<dbReference type="CDD" id="cd18115">
    <property type="entry name" value="ATP-synt_F1_beta_N"/>
    <property type="match status" value="1"/>
</dbReference>
<dbReference type="GO" id="GO:0009535">
    <property type="term" value="C:chloroplast thylakoid membrane"/>
    <property type="evidence" value="ECO:0007669"/>
    <property type="project" value="UniProtKB-SubCell"/>
</dbReference>
<dbReference type="InterPro" id="IPR005722">
    <property type="entry name" value="ATP_synth_F1_bsu"/>
</dbReference>
<dbReference type="FunFam" id="3.40.50.12240:FF:000006">
    <property type="entry name" value="ATP synthase subunit beta"/>
    <property type="match status" value="1"/>
</dbReference>
<dbReference type="Pfam" id="PF00006">
    <property type="entry name" value="ATP-synt_ab"/>
    <property type="match status" value="1"/>
</dbReference>
<dbReference type="CDD" id="cd18110">
    <property type="entry name" value="ATP-synt_F1_beta_C"/>
    <property type="match status" value="1"/>
</dbReference>
<keyword evidence="9 14" id="KW-0472">Membrane</keyword>
<dbReference type="GO" id="GO:0005739">
    <property type="term" value="C:mitochondrion"/>
    <property type="evidence" value="ECO:0007669"/>
    <property type="project" value="GOC"/>
</dbReference>
<dbReference type="InterPro" id="IPR036121">
    <property type="entry name" value="ATPase_F1/V1/A1_a/bsu_N_sf"/>
</dbReference>
<comment type="subunit">
    <text evidence="14 15">F-type ATPases have 2 components, CF(1) - the catalytic core - and CF(0) - the membrane proton channel. CF(1) has five subunits: alpha(3), beta(3), gamma(1), delta(1), epsilon(1). CF(0) has four main subunits: a(1), b(1), b'(1) and c(9-12).</text>
</comment>
<evidence type="ECO:0000256" key="11">
    <source>
        <dbReference type="ARBA" id="ARBA00023310"/>
    </source>
</evidence>
<dbReference type="Gene3D" id="1.10.1140.10">
    <property type="entry name" value="Bovine Mitochondrial F1-atpase, Atp Synthase Beta Chain, Chain D, domain 3"/>
    <property type="match status" value="1"/>
</dbReference>
<keyword evidence="6 14" id="KW-1278">Translocase</keyword>
<dbReference type="InterPro" id="IPR020003">
    <property type="entry name" value="ATPase_a/bsu_AS"/>
</dbReference>
<keyword evidence="11 14" id="KW-0066">ATP synthesis</keyword>